<sequence>MSKVCITALVSASLFFAADPALAFKGGGPYGSEVMRGQELTGKDFCGTNLIKHNFKTWSGSWAASISRDSGELPSQLKENMISSGGRSRGMDSLFWGLSVVSVCIMMCGSCGGRVF</sequence>
<feature type="signal peptide" evidence="1">
    <location>
        <begin position="1"/>
        <end position="23"/>
    </location>
</feature>
<dbReference type="Proteomes" id="UP001157418">
    <property type="component" value="Unassembled WGS sequence"/>
</dbReference>
<accession>A0AAU9MRR1</accession>
<dbReference type="PANTHER" id="PTHR47200">
    <property type="entry name" value="THYLAKOID LUMENAL 15 KDA PROTEIN 1, CHLOROPLASTIC"/>
    <property type="match status" value="1"/>
</dbReference>
<protein>
    <submittedName>
        <fullName evidence="2">Uncharacterized protein</fullName>
    </submittedName>
</protein>
<evidence type="ECO:0000313" key="2">
    <source>
        <dbReference type="EMBL" id="CAH1429237.1"/>
    </source>
</evidence>
<dbReference type="EMBL" id="CAKMRJ010002586">
    <property type="protein sequence ID" value="CAH1429237.1"/>
    <property type="molecule type" value="Genomic_DNA"/>
</dbReference>
<feature type="chain" id="PRO_5043594428" evidence="1">
    <location>
        <begin position="24"/>
        <end position="116"/>
    </location>
</feature>
<organism evidence="2 3">
    <name type="scientific">Lactuca virosa</name>
    <dbReference type="NCBI Taxonomy" id="75947"/>
    <lineage>
        <taxon>Eukaryota</taxon>
        <taxon>Viridiplantae</taxon>
        <taxon>Streptophyta</taxon>
        <taxon>Embryophyta</taxon>
        <taxon>Tracheophyta</taxon>
        <taxon>Spermatophyta</taxon>
        <taxon>Magnoliopsida</taxon>
        <taxon>eudicotyledons</taxon>
        <taxon>Gunneridae</taxon>
        <taxon>Pentapetalae</taxon>
        <taxon>asterids</taxon>
        <taxon>campanulids</taxon>
        <taxon>Asterales</taxon>
        <taxon>Asteraceae</taxon>
        <taxon>Cichorioideae</taxon>
        <taxon>Cichorieae</taxon>
        <taxon>Lactucinae</taxon>
        <taxon>Lactuca</taxon>
    </lineage>
</organism>
<dbReference type="InterPro" id="IPR044213">
    <property type="entry name" value="At2g44920-like"/>
</dbReference>
<reference evidence="2 3" key="1">
    <citation type="submission" date="2022-01" db="EMBL/GenBank/DDBJ databases">
        <authorList>
            <person name="Xiong W."/>
            <person name="Schranz E."/>
        </authorList>
    </citation>
    <scope>NUCLEOTIDE SEQUENCE [LARGE SCALE GENOMIC DNA]</scope>
</reference>
<keyword evidence="1" id="KW-0732">Signal</keyword>
<dbReference type="AlphaFoldDB" id="A0AAU9MRR1"/>
<comment type="caution">
    <text evidence="2">The sequence shown here is derived from an EMBL/GenBank/DDBJ whole genome shotgun (WGS) entry which is preliminary data.</text>
</comment>
<evidence type="ECO:0000313" key="3">
    <source>
        <dbReference type="Proteomes" id="UP001157418"/>
    </source>
</evidence>
<dbReference type="GO" id="GO:0009534">
    <property type="term" value="C:chloroplast thylakoid"/>
    <property type="evidence" value="ECO:0007669"/>
    <property type="project" value="TreeGrafter"/>
</dbReference>
<keyword evidence="3" id="KW-1185">Reference proteome</keyword>
<proteinExistence type="predicted"/>
<name>A0AAU9MRR1_9ASTR</name>
<evidence type="ECO:0000256" key="1">
    <source>
        <dbReference type="SAM" id="SignalP"/>
    </source>
</evidence>
<gene>
    <name evidence="2" type="ORF">LVIROSA_LOCUS16109</name>
</gene>
<dbReference type="PANTHER" id="PTHR47200:SF2">
    <property type="entry name" value="THYLAKOID LUMENAL 15 KDA PROTEIN 1, CHLOROPLASTIC"/>
    <property type="match status" value="1"/>
</dbReference>